<dbReference type="EMBL" id="LSSM01001848">
    <property type="protein sequence ID" value="OMJ24342.1"/>
    <property type="molecule type" value="Genomic_DNA"/>
</dbReference>
<gene>
    <name evidence="2" type="ORF">AYI69_g4669</name>
</gene>
<feature type="region of interest" description="Disordered" evidence="1">
    <location>
        <begin position="66"/>
        <end position="85"/>
    </location>
</feature>
<accession>A0A1R1YBQ5</accession>
<comment type="caution">
    <text evidence="2">The sequence shown here is derived from an EMBL/GenBank/DDBJ whole genome shotgun (WGS) entry which is preliminary data.</text>
</comment>
<protein>
    <submittedName>
        <fullName evidence="2">Uncharacterized protein</fullName>
    </submittedName>
</protein>
<evidence type="ECO:0000256" key="1">
    <source>
        <dbReference type="SAM" id="MobiDB-lite"/>
    </source>
</evidence>
<evidence type="ECO:0000313" key="3">
    <source>
        <dbReference type="Proteomes" id="UP000187429"/>
    </source>
</evidence>
<sequence length="85" mass="10343">MSIINDYRIPFDNKSQVPFNTLIKVRTSFRTNRLADFQNQAQSYNQELTHQRFLLWRKRSQTQETRKFLNRINSQSHGTRRVNKK</sequence>
<reference evidence="3" key="1">
    <citation type="submission" date="2017-01" db="EMBL/GenBank/DDBJ databases">
        <authorList>
            <person name="Wang Y."/>
            <person name="White M."/>
            <person name="Kvist S."/>
            <person name="Moncalvo J.-M."/>
        </authorList>
    </citation>
    <scope>NUCLEOTIDE SEQUENCE [LARGE SCALE GENOMIC DNA]</scope>
    <source>
        <strain evidence="3">ID-206-W2</strain>
    </source>
</reference>
<organism evidence="2 3">
    <name type="scientific">Smittium culicis</name>
    <dbReference type="NCBI Taxonomy" id="133412"/>
    <lineage>
        <taxon>Eukaryota</taxon>
        <taxon>Fungi</taxon>
        <taxon>Fungi incertae sedis</taxon>
        <taxon>Zoopagomycota</taxon>
        <taxon>Kickxellomycotina</taxon>
        <taxon>Harpellomycetes</taxon>
        <taxon>Harpellales</taxon>
        <taxon>Legeriomycetaceae</taxon>
        <taxon>Smittium</taxon>
    </lineage>
</organism>
<proteinExistence type="predicted"/>
<dbReference type="AlphaFoldDB" id="A0A1R1YBQ5"/>
<evidence type="ECO:0000313" key="2">
    <source>
        <dbReference type="EMBL" id="OMJ24342.1"/>
    </source>
</evidence>
<name>A0A1R1YBQ5_9FUNG</name>
<keyword evidence="3" id="KW-1185">Reference proteome</keyword>
<dbReference type="Proteomes" id="UP000187429">
    <property type="component" value="Unassembled WGS sequence"/>
</dbReference>